<feature type="compositionally biased region" description="Basic and acidic residues" evidence="7">
    <location>
        <begin position="174"/>
        <end position="183"/>
    </location>
</feature>
<feature type="compositionally biased region" description="Basic residues" evidence="7">
    <location>
        <begin position="301"/>
        <end position="316"/>
    </location>
</feature>
<evidence type="ECO:0000256" key="3">
    <source>
        <dbReference type="ARBA" id="ARBA00023015"/>
    </source>
</evidence>
<dbReference type="GO" id="GO:0005654">
    <property type="term" value="C:nucleoplasm"/>
    <property type="evidence" value="ECO:0007669"/>
    <property type="project" value="UniProtKB-ARBA"/>
</dbReference>
<feature type="compositionally biased region" description="Basic and acidic residues" evidence="7">
    <location>
        <begin position="360"/>
        <end position="371"/>
    </location>
</feature>
<evidence type="ECO:0008006" key="10">
    <source>
        <dbReference type="Google" id="ProtNLM"/>
    </source>
</evidence>
<feature type="compositionally biased region" description="Acidic residues" evidence="7">
    <location>
        <begin position="158"/>
        <end position="167"/>
    </location>
</feature>
<comment type="subcellular location">
    <subcellularLocation>
        <location evidence="1">Nucleus</location>
    </subcellularLocation>
</comment>
<evidence type="ECO:0000313" key="9">
    <source>
        <dbReference type="Proteomes" id="UP001302812"/>
    </source>
</evidence>
<feature type="compositionally biased region" description="Acidic residues" evidence="7">
    <location>
        <begin position="350"/>
        <end position="359"/>
    </location>
</feature>
<evidence type="ECO:0000256" key="2">
    <source>
        <dbReference type="ARBA" id="ARBA00022491"/>
    </source>
</evidence>
<keyword evidence="3" id="KW-0805">Transcription regulation</keyword>
<dbReference type="PANTHER" id="PTHR21964">
    <property type="entry name" value="BREAST CANCER METASTASIS-SUPPRESSOR 1"/>
    <property type="match status" value="1"/>
</dbReference>
<name>A0AAN6YWK6_9PEZI</name>
<reference evidence="8" key="2">
    <citation type="submission" date="2023-05" db="EMBL/GenBank/DDBJ databases">
        <authorList>
            <consortium name="Lawrence Berkeley National Laboratory"/>
            <person name="Steindorff A."/>
            <person name="Hensen N."/>
            <person name="Bonometti L."/>
            <person name="Westerberg I."/>
            <person name="Brannstrom I.O."/>
            <person name="Guillou S."/>
            <person name="Cros-Aarteil S."/>
            <person name="Calhoun S."/>
            <person name="Haridas S."/>
            <person name="Kuo A."/>
            <person name="Mondo S."/>
            <person name="Pangilinan J."/>
            <person name="Riley R."/>
            <person name="Labutti K."/>
            <person name="Andreopoulos B."/>
            <person name="Lipzen A."/>
            <person name="Chen C."/>
            <person name="Yanf M."/>
            <person name="Daum C."/>
            <person name="Ng V."/>
            <person name="Clum A."/>
            <person name="Ohm R."/>
            <person name="Martin F."/>
            <person name="Silar P."/>
            <person name="Natvig D."/>
            <person name="Lalanne C."/>
            <person name="Gautier V."/>
            <person name="Ament-Velasquez S.L."/>
            <person name="Kruys A."/>
            <person name="Hutchinson M.I."/>
            <person name="Powell A.J."/>
            <person name="Barry K."/>
            <person name="Miller A.N."/>
            <person name="Grigoriev I.V."/>
            <person name="Debuchy R."/>
            <person name="Gladieux P."/>
            <person name="Thoren M.H."/>
            <person name="Johannesson H."/>
        </authorList>
    </citation>
    <scope>NUCLEOTIDE SEQUENCE</scope>
    <source>
        <strain evidence="8">CBS 508.74</strain>
    </source>
</reference>
<feature type="region of interest" description="Disordered" evidence="7">
    <location>
        <begin position="1"/>
        <end position="371"/>
    </location>
</feature>
<keyword evidence="4" id="KW-0804">Transcription</keyword>
<keyword evidence="2" id="KW-0678">Repressor</keyword>
<evidence type="ECO:0000256" key="5">
    <source>
        <dbReference type="ARBA" id="ARBA00023242"/>
    </source>
</evidence>
<organism evidence="8 9">
    <name type="scientific">Canariomyces notabilis</name>
    <dbReference type="NCBI Taxonomy" id="2074819"/>
    <lineage>
        <taxon>Eukaryota</taxon>
        <taxon>Fungi</taxon>
        <taxon>Dikarya</taxon>
        <taxon>Ascomycota</taxon>
        <taxon>Pezizomycotina</taxon>
        <taxon>Sordariomycetes</taxon>
        <taxon>Sordariomycetidae</taxon>
        <taxon>Sordariales</taxon>
        <taxon>Chaetomiaceae</taxon>
        <taxon>Canariomyces</taxon>
    </lineage>
</organism>
<dbReference type="SMART" id="SM01401">
    <property type="entry name" value="Sds3"/>
    <property type="match status" value="1"/>
</dbReference>
<feature type="compositionally biased region" description="Polar residues" evidence="7">
    <location>
        <begin position="184"/>
        <end position="206"/>
    </location>
</feature>
<dbReference type="EMBL" id="MU853333">
    <property type="protein sequence ID" value="KAK4116198.1"/>
    <property type="molecule type" value="Genomic_DNA"/>
</dbReference>
<sequence>MATGGAAPPLALSSSPPPLLDNSPSNLSSPLSDVEDKDADVEETDLDVRDHDIAHGIPNKTGDMEPDFEAASESDDESKLSEVDINDSEAETERLYDTPPKNSTTRDITSTFGDDTGHRQFTDRRDRVFERSPSKLQQLLQAGIEADDATSARNSASEAEEENDDDVSMASSEPELHAVKDSEPQSPTQVKNSLAVSPSDPSTSQLSRKDSTESRKRKRSALADNSESEQPLKKRTGSIDATERVFPADDIPMADDEGVSTNPQSGDHTAEEDDNDEVPGATEAKEELPDSVDEEIALSSRSKKVKRSQTKKRKSKSPGQADGQEEVPDEPPEDADVQSLEVPTPQAEDDHAEEVDEEAEAAHRNEEEPNEIAVERKKAAWEELVAIEKQFTSFRERLYQERLEQLNQEEAMLTGDNPTHPEYLAMLQCLEERRAEKIRLSSLELQFKLSVLRRRAVAERAQIMSQFYQAVRDSREKALEELGQEWYEIQQERRRAANTIPDYGIRFPATKGQALRNAVSYNKEVSVLAGFAKHVGFPAAPPINGATDEQLEADLEAIQSARDPMPRPITHQLPPYRPEFTAGLAFEQGLGTAGEQFIEQTPWANPNHPAHHMQRQQAHREVATYAGPFPGPRRHSNIPATQFSSSTSTILNGDSPAQVQKTHSPVAPEHFKGPKMAPEPLRREPAIHAS</sequence>
<accession>A0AAN6YWK6</accession>
<dbReference type="Gene3D" id="1.20.5.1500">
    <property type="match status" value="1"/>
</dbReference>
<keyword evidence="9" id="KW-1185">Reference proteome</keyword>
<feature type="compositionally biased region" description="Low complexity" evidence="7">
    <location>
        <begin position="7"/>
        <end position="32"/>
    </location>
</feature>
<reference evidence="8" key="1">
    <citation type="journal article" date="2023" name="Mol. Phylogenet. Evol.">
        <title>Genome-scale phylogeny and comparative genomics of the fungal order Sordariales.</title>
        <authorList>
            <person name="Hensen N."/>
            <person name="Bonometti L."/>
            <person name="Westerberg I."/>
            <person name="Brannstrom I.O."/>
            <person name="Guillou S."/>
            <person name="Cros-Aarteil S."/>
            <person name="Calhoun S."/>
            <person name="Haridas S."/>
            <person name="Kuo A."/>
            <person name="Mondo S."/>
            <person name="Pangilinan J."/>
            <person name="Riley R."/>
            <person name="LaButti K."/>
            <person name="Andreopoulos B."/>
            <person name="Lipzen A."/>
            <person name="Chen C."/>
            <person name="Yan M."/>
            <person name="Daum C."/>
            <person name="Ng V."/>
            <person name="Clum A."/>
            <person name="Steindorff A."/>
            <person name="Ohm R.A."/>
            <person name="Martin F."/>
            <person name="Silar P."/>
            <person name="Natvig D.O."/>
            <person name="Lalanne C."/>
            <person name="Gautier V."/>
            <person name="Ament-Velasquez S.L."/>
            <person name="Kruys A."/>
            <person name="Hutchinson M.I."/>
            <person name="Powell A.J."/>
            <person name="Barry K."/>
            <person name="Miller A.N."/>
            <person name="Grigoriev I.V."/>
            <person name="Debuchy R."/>
            <person name="Gladieux P."/>
            <person name="Hiltunen Thoren M."/>
            <person name="Johannesson H."/>
        </authorList>
    </citation>
    <scope>NUCLEOTIDE SEQUENCE</scope>
    <source>
        <strain evidence="8">CBS 508.74</strain>
    </source>
</reference>
<protein>
    <recommendedName>
        <fullName evidence="10">Transcriptional regulatory protein DEP1</fullName>
    </recommendedName>
</protein>
<dbReference type="InterPro" id="IPR013907">
    <property type="entry name" value="Sds3"/>
</dbReference>
<dbReference type="RefSeq" id="XP_064673768.1">
    <property type="nucleotide sequence ID" value="XM_064813387.1"/>
</dbReference>
<evidence type="ECO:0000256" key="6">
    <source>
        <dbReference type="ARBA" id="ARBA00038256"/>
    </source>
</evidence>
<feature type="compositionally biased region" description="Acidic residues" evidence="7">
    <location>
        <begin position="323"/>
        <end position="336"/>
    </location>
</feature>
<dbReference type="Pfam" id="PF08598">
    <property type="entry name" value="Sds3"/>
    <property type="match status" value="1"/>
</dbReference>
<comment type="similarity">
    <text evidence="6">Belongs to the BRMS1 family.</text>
</comment>
<evidence type="ECO:0000313" key="8">
    <source>
        <dbReference type="EMBL" id="KAK4116198.1"/>
    </source>
</evidence>
<feature type="compositionally biased region" description="Acidic residues" evidence="7">
    <location>
        <begin position="64"/>
        <end position="76"/>
    </location>
</feature>
<dbReference type="Proteomes" id="UP001302812">
    <property type="component" value="Unassembled WGS sequence"/>
</dbReference>
<feature type="compositionally biased region" description="Basic and acidic residues" evidence="7">
    <location>
        <begin position="680"/>
        <end position="690"/>
    </location>
</feature>
<dbReference type="AlphaFoldDB" id="A0AAN6YWK6"/>
<dbReference type="GeneID" id="89937512"/>
<dbReference type="FunFam" id="1.20.5.1500:FF:000002">
    <property type="entry name" value="breast cancer metastasis-suppressor 1-like protein-A"/>
    <property type="match status" value="1"/>
</dbReference>
<feature type="compositionally biased region" description="Polar residues" evidence="7">
    <location>
        <begin position="644"/>
        <end position="663"/>
    </location>
</feature>
<evidence type="ECO:0000256" key="7">
    <source>
        <dbReference type="SAM" id="MobiDB-lite"/>
    </source>
</evidence>
<keyword evidence="5" id="KW-0539">Nucleus</keyword>
<evidence type="ECO:0000256" key="4">
    <source>
        <dbReference type="ARBA" id="ARBA00023163"/>
    </source>
</evidence>
<gene>
    <name evidence="8" type="ORF">N656DRAFT_765204</name>
</gene>
<feature type="compositionally biased region" description="Polar residues" evidence="7">
    <location>
        <begin position="100"/>
        <end position="113"/>
    </location>
</feature>
<feature type="region of interest" description="Disordered" evidence="7">
    <location>
        <begin position="644"/>
        <end position="690"/>
    </location>
</feature>
<feature type="compositionally biased region" description="Acidic residues" evidence="7">
    <location>
        <begin position="33"/>
        <end position="45"/>
    </location>
</feature>
<comment type="caution">
    <text evidence="8">The sequence shown here is derived from an EMBL/GenBank/DDBJ whole genome shotgun (WGS) entry which is preliminary data.</text>
</comment>
<feature type="compositionally biased region" description="Basic and acidic residues" evidence="7">
    <location>
        <begin position="115"/>
        <end position="133"/>
    </location>
</feature>
<dbReference type="GO" id="GO:0010468">
    <property type="term" value="P:regulation of gene expression"/>
    <property type="evidence" value="ECO:0007669"/>
    <property type="project" value="UniProtKB-ARBA"/>
</dbReference>
<evidence type="ECO:0000256" key="1">
    <source>
        <dbReference type="ARBA" id="ARBA00004123"/>
    </source>
</evidence>
<proteinExistence type="inferred from homology"/>